<accession>A0A512B0C1</accession>
<feature type="domain" description="SusD-like N-terminal" evidence="7">
    <location>
        <begin position="90"/>
        <end position="229"/>
    </location>
</feature>
<dbReference type="GO" id="GO:0009279">
    <property type="term" value="C:cell outer membrane"/>
    <property type="evidence" value="ECO:0007669"/>
    <property type="project" value="UniProtKB-SubCell"/>
</dbReference>
<dbReference type="InterPro" id="IPR011990">
    <property type="entry name" value="TPR-like_helical_dom_sf"/>
</dbReference>
<evidence type="ECO:0000259" key="7">
    <source>
        <dbReference type="Pfam" id="PF14322"/>
    </source>
</evidence>
<evidence type="ECO:0000259" key="6">
    <source>
        <dbReference type="Pfam" id="PF07980"/>
    </source>
</evidence>
<dbReference type="InterPro" id="IPR033985">
    <property type="entry name" value="SusD-like_N"/>
</dbReference>
<evidence type="ECO:0000256" key="5">
    <source>
        <dbReference type="ARBA" id="ARBA00023237"/>
    </source>
</evidence>
<feature type="domain" description="RagB/SusD" evidence="6">
    <location>
        <begin position="335"/>
        <end position="597"/>
    </location>
</feature>
<dbReference type="Pfam" id="PF14322">
    <property type="entry name" value="SusD-like_3"/>
    <property type="match status" value="1"/>
</dbReference>
<dbReference type="Pfam" id="PF07980">
    <property type="entry name" value="SusD_RagB"/>
    <property type="match status" value="1"/>
</dbReference>
<evidence type="ECO:0000256" key="2">
    <source>
        <dbReference type="ARBA" id="ARBA00006275"/>
    </source>
</evidence>
<keyword evidence="5" id="KW-0998">Cell outer membrane</keyword>
<dbReference type="OrthoDB" id="9792139at2"/>
<comment type="similarity">
    <text evidence="2">Belongs to the SusD family.</text>
</comment>
<keyword evidence="4" id="KW-0472">Membrane</keyword>
<sequence length="613" mass="69552">MKILYKKTIYLLALAGISTFGVIGCKEDFLKPKVLSFYAPENTFNDANGMRSALVAGLRNMRYEWYGDNPPIVTEHIFSELAVEGTTDKSGPAQDMNLMITPDANLNHTDRNKIGWYWYEGFKGIKYANVVISRIDEAVFKDEAERNAVLGTAYFHRAFRYYRLTQQFGDVPLILKEIQTPKMDFYSTKREVILQKMKEDLEFAEKWVPVTIDKGEVTRGAVSHLLTKVNLALGEFDAAIKSASNVIDGGNHALMTTRFGVDKANATKNVIWDLHRPENKALAENKEALLLVIDRLALDGNLEGGIQSMRNGVPLWGNNRVLTPGGLKGTSDAVNAEIPQVLMTGRGIGRLRPTWYYTETIWKGDNKDLRHSPGNWMNMEDLVYNDPALKKANNPWYGKNLVKYNTNGTRTTSDTIRNWFSWPHYKLFVPDPERVQPSGGHTDWYVFRLAETYLLRAEAYYWKDNLALAAADINKVRARAQAAPVAAGNITIGTILDERARELYYEEPRKTELTRIAYLFAKTGKPAYNGKTYNLADFSKDNFFYDRVMEKNEFYNKNVQTIHGDKYTMSPYHVLWPIPINAIVSNSKGHLNQNIGYAGAETNIPALTEIIDE</sequence>
<evidence type="ECO:0000313" key="9">
    <source>
        <dbReference type="Proteomes" id="UP000321532"/>
    </source>
</evidence>
<comment type="caution">
    <text evidence="8">The sequence shown here is derived from an EMBL/GenBank/DDBJ whole genome shotgun (WGS) entry which is preliminary data.</text>
</comment>
<organism evidence="8 9">
    <name type="scientific">Adhaeribacter aerolatus</name>
    <dbReference type="NCBI Taxonomy" id="670289"/>
    <lineage>
        <taxon>Bacteria</taxon>
        <taxon>Pseudomonadati</taxon>
        <taxon>Bacteroidota</taxon>
        <taxon>Cytophagia</taxon>
        <taxon>Cytophagales</taxon>
        <taxon>Hymenobacteraceae</taxon>
        <taxon>Adhaeribacter</taxon>
    </lineage>
</organism>
<dbReference type="Gene3D" id="1.25.40.390">
    <property type="match status" value="1"/>
</dbReference>
<dbReference type="SUPFAM" id="SSF48452">
    <property type="entry name" value="TPR-like"/>
    <property type="match status" value="1"/>
</dbReference>
<dbReference type="InterPro" id="IPR012944">
    <property type="entry name" value="SusD_RagB_dom"/>
</dbReference>
<dbReference type="RefSeq" id="WP_146899350.1">
    <property type="nucleotide sequence ID" value="NZ_BJYS01000023.1"/>
</dbReference>
<proteinExistence type="inferred from homology"/>
<keyword evidence="9" id="KW-1185">Reference proteome</keyword>
<dbReference type="PROSITE" id="PS51257">
    <property type="entry name" value="PROKAR_LIPOPROTEIN"/>
    <property type="match status" value="1"/>
</dbReference>
<evidence type="ECO:0000313" key="8">
    <source>
        <dbReference type="EMBL" id="GEO05416.1"/>
    </source>
</evidence>
<dbReference type="AlphaFoldDB" id="A0A512B0C1"/>
<evidence type="ECO:0000256" key="1">
    <source>
        <dbReference type="ARBA" id="ARBA00004442"/>
    </source>
</evidence>
<reference evidence="8 9" key="1">
    <citation type="submission" date="2019-07" db="EMBL/GenBank/DDBJ databases">
        <title>Whole genome shotgun sequence of Adhaeribacter aerolatus NBRC 106133.</title>
        <authorList>
            <person name="Hosoyama A."/>
            <person name="Uohara A."/>
            <person name="Ohji S."/>
            <person name="Ichikawa N."/>
        </authorList>
    </citation>
    <scope>NUCLEOTIDE SEQUENCE [LARGE SCALE GENOMIC DNA]</scope>
    <source>
        <strain evidence="8 9">NBRC 106133</strain>
    </source>
</reference>
<dbReference type="Proteomes" id="UP000321532">
    <property type="component" value="Unassembled WGS sequence"/>
</dbReference>
<name>A0A512B0C1_9BACT</name>
<gene>
    <name evidence="8" type="ORF">AAE02nite_30800</name>
</gene>
<evidence type="ECO:0000256" key="4">
    <source>
        <dbReference type="ARBA" id="ARBA00023136"/>
    </source>
</evidence>
<comment type="subcellular location">
    <subcellularLocation>
        <location evidence="1">Cell outer membrane</location>
    </subcellularLocation>
</comment>
<evidence type="ECO:0000256" key="3">
    <source>
        <dbReference type="ARBA" id="ARBA00022729"/>
    </source>
</evidence>
<protein>
    <recommendedName>
        <fullName evidence="10">Starch-binding protein</fullName>
    </recommendedName>
</protein>
<evidence type="ECO:0008006" key="10">
    <source>
        <dbReference type="Google" id="ProtNLM"/>
    </source>
</evidence>
<keyword evidence="3" id="KW-0732">Signal</keyword>
<dbReference type="EMBL" id="BJYS01000023">
    <property type="protein sequence ID" value="GEO05416.1"/>
    <property type="molecule type" value="Genomic_DNA"/>
</dbReference>